<proteinExistence type="predicted"/>
<sequence length="73" mass="7832">MVGSFLAVDTICNLGKEVGMHRIFIPIALRAGADTSRREVGMHKIVIPTVLCTGVGTGGREARMHRIFIPSGL</sequence>
<dbReference type="Gramene" id="ERN05701">
    <property type="protein sequence ID" value="ERN05701"/>
    <property type="gene ID" value="AMTR_s00006p00225000"/>
</dbReference>
<dbReference type="Proteomes" id="UP000017836">
    <property type="component" value="Unassembled WGS sequence"/>
</dbReference>
<dbReference type="HOGENOM" id="CLU_2708098_0_0_1"/>
<name>W1PDL8_AMBTC</name>
<dbReference type="EMBL" id="KI393980">
    <property type="protein sequence ID" value="ERN05701.1"/>
    <property type="molecule type" value="Genomic_DNA"/>
</dbReference>
<protein>
    <submittedName>
        <fullName evidence="1">Uncharacterized protein</fullName>
    </submittedName>
</protein>
<gene>
    <name evidence="1" type="ORF">AMTR_s00006p00225000</name>
</gene>
<reference evidence="2" key="1">
    <citation type="journal article" date="2013" name="Science">
        <title>The Amborella genome and the evolution of flowering plants.</title>
        <authorList>
            <consortium name="Amborella Genome Project"/>
        </authorList>
    </citation>
    <scope>NUCLEOTIDE SEQUENCE [LARGE SCALE GENOMIC DNA]</scope>
</reference>
<evidence type="ECO:0000313" key="1">
    <source>
        <dbReference type="EMBL" id="ERN05701.1"/>
    </source>
</evidence>
<keyword evidence="2" id="KW-1185">Reference proteome</keyword>
<accession>W1PDL8</accession>
<dbReference type="AlphaFoldDB" id="W1PDL8"/>
<evidence type="ECO:0000313" key="2">
    <source>
        <dbReference type="Proteomes" id="UP000017836"/>
    </source>
</evidence>
<organism evidence="1 2">
    <name type="scientific">Amborella trichopoda</name>
    <dbReference type="NCBI Taxonomy" id="13333"/>
    <lineage>
        <taxon>Eukaryota</taxon>
        <taxon>Viridiplantae</taxon>
        <taxon>Streptophyta</taxon>
        <taxon>Embryophyta</taxon>
        <taxon>Tracheophyta</taxon>
        <taxon>Spermatophyta</taxon>
        <taxon>Magnoliopsida</taxon>
        <taxon>Amborellales</taxon>
        <taxon>Amborellaceae</taxon>
        <taxon>Amborella</taxon>
    </lineage>
</organism>